<gene>
    <name evidence="2" type="ORF">ACEWY4_010239</name>
</gene>
<feature type="domain" description="HAT C-terminal dimerisation" evidence="1">
    <location>
        <begin position="99"/>
        <end position="158"/>
    </location>
</feature>
<evidence type="ECO:0000313" key="3">
    <source>
        <dbReference type="Proteomes" id="UP001591681"/>
    </source>
</evidence>
<sequence length="182" mass="20158">MLHFPTLRKHISSPAQITDVMTDFIAKLKDNFAGRLDGLTLPMEVMAFARDPFTAAKEGDLSASAKQAVPSIDEGKFVLELVDMQSSATMATALRNDGPAKFWSDVNAHQFPNIKKVAIFVLSMFGSTYTCESSFSHMNAIKNSYRCSLTDSKLHQCLQIALTSYEPNVTDLVQNKKCNFSH</sequence>
<dbReference type="Pfam" id="PF05699">
    <property type="entry name" value="Dimer_Tnp_hAT"/>
    <property type="match status" value="1"/>
</dbReference>
<dbReference type="Proteomes" id="UP001591681">
    <property type="component" value="Unassembled WGS sequence"/>
</dbReference>
<dbReference type="EMBL" id="JBHFQA010000009">
    <property type="protein sequence ID" value="KAL2092927.1"/>
    <property type="molecule type" value="Genomic_DNA"/>
</dbReference>
<evidence type="ECO:0000313" key="2">
    <source>
        <dbReference type="EMBL" id="KAL2092927.1"/>
    </source>
</evidence>
<evidence type="ECO:0000259" key="1">
    <source>
        <dbReference type="Pfam" id="PF05699"/>
    </source>
</evidence>
<name>A0ABD1K1C0_9TELE</name>
<dbReference type="InterPro" id="IPR008906">
    <property type="entry name" value="HATC_C_dom"/>
</dbReference>
<dbReference type="SUPFAM" id="SSF53098">
    <property type="entry name" value="Ribonuclease H-like"/>
    <property type="match status" value="1"/>
</dbReference>
<protein>
    <recommendedName>
        <fullName evidence="1">HAT C-terminal dimerisation domain-containing protein</fullName>
    </recommendedName>
</protein>
<accession>A0ABD1K1C0</accession>
<dbReference type="InterPro" id="IPR012337">
    <property type="entry name" value="RNaseH-like_sf"/>
</dbReference>
<organism evidence="2 3">
    <name type="scientific">Coilia grayii</name>
    <name type="common">Gray's grenadier anchovy</name>
    <dbReference type="NCBI Taxonomy" id="363190"/>
    <lineage>
        <taxon>Eukaryota</taxon>
        <taxon>Metazoa</taxon>
        <taxon>Chordata</taxon>
        <taxon>Craniata</taxon>
        <taxon>Vertebrata</taxon>
        <taxon>Euteleostomi</taxon>
        <taxon>Actinopterygii</taxon>
        <taxon>Neopterygii</taxon>
        <taxon>Teleostei</taxon>
        <taxon>Clupei</taxon>
        <taxon>Clupeiformes</taxon>
        <taxon>Clupeoidei</taxon>
        <taxon>Engraulidae</taxon>
        <taxon>Coilinae</taxon>
        <taxon>Coilia</taxon>
    </lineage>
</organism>
<dbReference type="PANTHER" id="PTHR45913:SF5">
    <property type="entry name" value="GENERAL TRANSCRIPTION FACTOR II-I REPEAT DOMAIN-CONTAINING PROTEIN 2A-LIKE PROTEIN"/>
    <property type="match status" value="1"/>
</dbReference>
<comment type="caution">
    <text evidence="2">The sequence shown here is derived from an EMBL/GenBank/DDBJ whole genome shotgun (WGS) entry which is preliminary data.</text>
</comment>
<dbReference type="AlphaFoldDB" id="A0ABD1K1C0"/>
<proteinExistence type="predicted"/>
<keyword evidence="3" id="KW-1185">Reference proteome</keyword>
<dbReference type="PANTHER" id="PTHR45913">
    <property type="entry name" value="EPM2A-INTERACTING PROTEIN 1"/>
    <property type="match status" value="1"/>
</dbReference>
<reference evidence="2 3" key="1">
    <citation type="submission" date="2024-09" db="EMBL/GenBank/DDBJ databases">
        <title>A chromosome-level genome assembly of Gray's grenadier anchovy, Coilia grayii.</title>
        <authorList>
            <person name="Fu Z."/>
        </authorList>
    </citation>
    <scope>NUCLEOTIDE SEQUENCE [LARGE SCALE GENOMIC DNA]</scope>
    <source>
        <strain evidence="2">G4</strain>
        <tissue evidence="2">Muscle</tissue>
    </source>
</reference>